<feature type="binding site" evidence="11">
    <location>
        <begin position="10"/>
        <end position="15"/>
    </location>
    <ligand>
        <name>FAD</name>
        <dbReference type="ChEBI" id="CHEBI:57692"/>
    </ligand>
</feature>
<dbReference type="EMBL" id="VSIX01000026">
    <property type="protein sequence ID" value="TYB31860.1"/>
    <property type="molecule type" value="Genomic_DNA"/>
</dbReference>
<dbReference type="InterPro" id="IPR004416">
    <property type="entry name" value="MnmG"/>
</dbReference>
<dbReference type="InterPro" id="IPR049312">
    <property type="entry name" value="GIDA_C_N"/>
</dbReference>
<keyword evidence="14" id="KW-1185">Reference proteome</keyword>
<evidence type="ECO:0000256" key="5">
    <source>
        <dbReference type="ARBA" id="ARBA00022630"/>
    </source>
</evidence>
<evidence type="ECO:0000256" key="6">
    <source>
        <dbReference type="ARBA" id="ARBA00022694"/>
    </source>
</evidence>
<keyword evidence="7 11" id="KW-0274">FAD</keyword>
<accession>A0A5D0MK80</accession>
<dbReference type="Gene3D" id="3.50.50.60">
    <property type="entry name" value="FAD/NAD(P)-binding domain"/>
    <property type="match status" value="2"/>
</dbReference>
<dbReference type="Pfam" id="PF01134">
    <property type="entry name" value="GIDA"/>
    <property type="match status" value="1"/>
</dbReference>
<evidence type="ECO:0000256" key="1">
    <source>
        <dbReference type="ARBA" id="ARBA00001974"/>
    </source>
</evidence>
<dbReference type="Gene3D" id="1.10.150.570">
    <property type="entry name" value="GidA associated domain, C-terminal subdomain"/>
    <property type="match status" value="1"/>
</dbReference>
<dbReference type="InterPro" id="IPR036188">
    <property type="entry name" value="FAD/NAD-bd_sf"/>
</dbReference>
<comment type="cofactor">
    <cofactor evidence="1 11">
        <name>FAD</name>
        <dbReference type="ChEBI" id="CHEBI:57692"/>
    </cofactor>
</comment>
<evidence type="ECO:0000313" key="14">
    <source>
        <dbReference type="Proteomes" id="UP000324143"/>
    </source>
</evidence>
<comment type="caution">
    <text evidence="11">Lacks conserved residue(s) required for the propagation of feature annotation.</text>
</comment>
<dbReference type="InterPro" id="IPR026904">
    <property type="entry name" value="MnmG_C"/>
</dbReference>
<evidence type="ECO:0000256" key="9">
    <source>
        <dbReference type="ARBA" id="ARBA00025948"/>
    </source>
</evidence>
<dbReference type="PANTHER" id="PTHR11806:SF0">
    <property type="entry name" value="PROTEIN MTO1 HOMOLOG, MITOCHONDRIAL"/>
    <property type="match status" value="1"/>
</dbReference>
<evidence type="ECO:0000256" key="4">
    <source>
        <dbReference type="ARBA" id="ARBA00020461"/>
    </source>
</evidence>
<dbReference type="Pfam" id="PF21680">
    <property type="entry name" value="GIDA_C_1st"/>
    <property type="match status" value="1"/>
</dbReference>
<dbReference type="InterPro" id="IPR047001">
    <property type="entry name" value="MnmG_C_subdom"/>
</dbReference>
<dbReference type="GO" id="GO:0005829">
    <property type="term" value="C:cytosol"/>
    <property type="evidence" value="ECO:0007669"/>
    <property type="project" value="TreeGrafter"/>
</dbReference>
<keyword evidence="8 11" id="KW-0520">NAD</keyword>
<evidence type="ECO:0000256" key="10">
    <source>
        <dbReference type="ARBA" id="ARBA00031800"/>
    </source>
</evidence>
<gene>
    <name evidence="11 13" type="primary">mnmG</name>
    <name evidence="11" type="synonym">gidA</name>
    <name evidence="13" type="ORF">FXF47_01965</name>
</gene>
<evidence type="ECO:0000256" key="3">
    <source>
        <dbReference type="ARBA" id="ARBA00007653"/>
    </source>
</evidence>
<dbReference type="NCBIfam" id="TIGR00136">
    <property type="entry name" value="mnmG_gidA"/>
    <property type="match status" value="1"/>
</dbReference>
<dbReference type="InterPro" id="IPR002218">
    <property type="entry name" value="MnmG-rel"/>
</dbReference>
<keyword evidence="6 11" id="KW-0819">tRNA processing</keyword>
<dbReference type="SMART" id="SM01228">
    <property type="entry name" value="GIDA_assoc_3"/>
    <property type="match status" value="1"/>
</dbReference>
<dbReference type="SUPFAM" id="SSF51905">
    <property type="entry name" value="FAD/NAD(P)-binding domain"/>
    <property type="match status" value="1"/>
</dbReference>
<organism evidence="13 14">
    <name type="scientific">Candidatus Mcinerneyibacterium aminivorans</name>
    <dbReference type="NCBI Taxonomy" id="2703815"/>
    <lineage>
        <taxon>Bacteria</taxon>
        <taxon>Candidatus Macinerneyibacteriota</taxon>
        <taxon>Candidatus Mcinerneyibacteria</taxon>
        <taxon>Candidatus Mcinerneyibacteriales</taxon>
        <taxon>Candidatus Mcinerneyibacteriaceae</taxon>
        <taxon>Candidatus Mcinerneyibacterium</taxon>
    </lineage>
</organism>
<dbReference type="Pfam" id="PF13932">
    <property type="entry name" value="SAM_GIDA_C"/>
    <property type="match status" value="1"/>
</dbReference>
<keyword evidence="11" id="KW-0963">Cytoplasm</keyword>
<evidence type="ECO:0000256" key="2">
    <source>
        <dbReference type="ARBA" id="ARBA00003717"/>
    </source>
</evidence>
<evidence type="ECO:0000259" key="12">
    <source>
        <dbReference type="SMART" id="SM01228"/>
    </source>
</evidence>
<dbReference type="GO" id="GO:0030488">
    <property type="term" value="P:tRNA methylation"/>
    <property type="evidence" value="ECO:0007669"/>
    <property type="project" value="TreeGrafter"/>
</dbReference>
<evidence type="ECO:0000256" key="7">
    <source>
        <dbReference type="ARBA" id="ARBA00022827"/>
    </source>
</evidence>
<dbReference type="HAMAP" id="MF_00129">
    <property type="entry name" value="MnmG_GidA"/>
    <property type="match status" value="1"/>
</dbReference>
<comment type="similarity">
    <text evidence="3 11">Belongs to the MnmG family.</text>
</comment>
<dbReference type="PROSITE" id="PS01281">
    <property type="entry name" value="GIDA_2"/>
    <property type="match status" value="1"/>
</dbReference>
<dbReference type="Proteomes" id="UP000324143">
    <property type="component" value="Unassembled WGS sequence"/>
</dbReference>
<dbReference type="AlphaFoldDB" id="A0A5D0MK80"/>
<dbReference type="PROSITE" id="PS01280">
    <property type="entry name" value="GIDA_1"/>
    <property type="match status" value="1"/>
</dbReference>
<name>A0A5D0MK80_9BACT</name>
<protein>
    <recommendedName>
        <fullName evidence="4 11">tRNA uridine 5-carboxymethylaminomethyl modification enzyme MnmG</fullName>
    </recommendedName>
    <alternativeName>
        <fullName evidence="10 11">Glucose-inhibited division protein A</fullName>
    </alternativeName>
</protein>
<dbReference type="InterPro" id="IPR020595">
    <property type="entry name" value="MnmG-rel_CS"/>
</dbReference>
<feature type="binding site" evidence="11">
    <location>
        <begin position="272"/>
        <end position="286"/>
    </location>
    <ligand>
        <name>NAD(+)</name>
        <dbReference type="ChEBI" id="CHEBI:57540"/>
    </ligand>
</feature>
<evidence type="ECO:0000256" key="8">
    <source>
        <dbReference type="ARBA" id="ARBA00023027"/>
    </source>
</evidence>
<comment type="subcellular location">
    <subcellularLocation>
        <location evidence="11">Cytoplasm</location>
    </subcellularLocation>
</comment>
<dbReference type="GO" id="GO:0002098">
    <property type="term" value="P:tRNA wobble uridine modification"/>
    <property type="evidence" value="ECO:0007669"/>
    <property type="project" value="InterPro"/>
</dbReference>
<dbReference type="Gene3D" id="1.10.10.1800">
    <property type="entry name" value="tRNA uridine 5-carboxymethylaminomethyl modification enzyme MnmG/GidA"/>
    <property type="match status" value="1"/>
</dbReference>
<keyword evidence="5 11" id="KW-0285">Flavoprotein</keyword>
<dbReference type="PANTHER" id="PTHR11806">
    <property type="entry name" value="GLUCOSE INHIBITED DIVISION PROTEIN A"/>
    <property type="match status" value="1"/>
</dbReference>
<comment type="function">
    <text evidence="2 11">NAD-binding protein involved in the addition of a carboxymethylaminomethyl (cmnm) group at the wobble position (U34) of certain tRNAs, forming tRNA-cmnm(5)s(2)U34.</text>
</comment>
<comment type="subunit">
    <text evidence="9 11">Homodimer. Heterotetramer of two MnmE and two MnmG subunits.</text>
</comment>
<dbReference type="FunFam" id="1.10.150.570:FF:000001">
    <property type="entry name" value="tRNA uridine 5-carboxymethylaminomethyl modification enzyme MnmG"/>
    <property type="match status" value="1"/>
</dbReference>
<dbReference type="InterPro" id="IPR044920">
    <property type="entry name" value="MnmG_C_subdom_sf"/>
</dbReference>
<sequence length="613" mass="69399">MKIYDVIVVGGGHAGIEAALAAHRLNRKVLLLTMNPDKIGEMSCNPSIGGLAKGQIVREIDALGGEMGINIDKTGIQFRLLNTRKGPAVQSPRAQADKKAYSQRLRTILESKRNIEITMELVTELIINQDEIKGVKGLYNGNYFGKTVILTPGTFLKGRLHIGKKVFSGGRLSEQSADSLGKYLKSIGLPVKRLKTGTPARIDGNTINFSVLEKQMGDKNPTSFSFKTNPKDLKKRPQKPCYKTYTNEKTHEIINKNISLSAIHAGNIVGIGPRYCPSIEDKVEKFPEKNRHQIFIEPEGLYTNEYYLNGISTSLPVEIQHKFLHTIKGLEDAKIVRYAYAVEYDYVQPYILKETLESKEIKNLFHAGQINGTSGYEEAAGQGLIAGANAALKTRGEPQITLGRDEAYIGVLIDDLITKGTKEPYRMFTSRAEYRLLLRADNADERLFQKAYKAGLITDSFYEKTKNKYNSVSKEIKKYRETRFYTDSKNFNRFNGKTIYEMLKMPEMDIDKIEKLSRDFSPDIEKAFYRNIEIKAKYSGYIKKELQKIKKFRKMENKKLPIDFDYKKIDGLTNEAVEKLNKYKPSSIGQASRISGITPADISVLIFYFENNE</sequence>
<dbReference type="InterPro" id="IPR040131">
    <property type="entry name" value="MnmG_N"/>
</dbReference>
<dbReference type="GO" id="GO:0050660">
    <property type="term" value="F:flavin adenine dinucleotide binding"/>
    <property type="evidence" value="ECO:0007669"/>
    <property type="project" value="UniProtKB-UniRule"/>
</dbReference>
<proteinExistence type="inferred from homology"/>
<dbReference type="FunFam" id="3.50.50.60:FF:000002">
    <property type="entry name" value="tRNA uridine 5-carboxymethylaminomethyl modification enzyme MnmG"/>
    <property type="match status" value="1"/>
</dbReference>
<evidence type="ECO:0000313" key="13">
    <source>
        <dbReference type="EMBL" id="TYB31860.1"/>
    </source>
</evidence>
<feature type="domain" description="tRNA uridine 5-carboxymethylaminomethyl modification enzyme C-terminal subdomain" evidence="12">
    <location>
        <begin position="536"/>
        <end position="607"/>
    </location>
</feature>
<reference evidence="13" key="1">
    <citation type="submission" date="2019-08" db="EMBL/GenBank/DDBJ databases">
        <title>Genomic characterization of a novel candidate phylum (ARYD3) from a high temperature, high salinity tertiary oil reservoir in north central Oklahoma, USA.</title>
        <authorList>
            <person name="Youssef N.H."/>
            <person name="Yadav A."/>
            <person name="Elshahed M.S."/>
        </authorList>
    </citation>
    <scope>NUCLEOTIDE SEQUENCE [LARGE SCALE GENOMIC DNA]</scope>
    <source>
        <strain evidence="13">ARYD3</strain>
    </source>
</reference>
<comment type="caution">
    <text evidence="13">The sequence shown here is derived from an EMBL/GenBank/DDBJ whole genome shotgun (WGS) entry which is preliminary data.</text>
</comment>
<evidence type="ECO:0000256" key="11">
    <source>
        <dbReference type="HAMAP-Rule" id="MF_00129"/>
    </source>
</evidence>